<dbReference type="Pfam" id="PF04932">
    <property type="entry name" value="Wzy_C"/>
    <property type="match status" value="1"/>
</dbReference>
<keyword evidence="2 5" id="KW-0812">Transmembrane</keyword>
<keyword evidence="7" id="KW-0436">Ligase</keyword>
<feature type="transmembrane region" description="Helical" evidence="5">
    <location>
        <begin position="179"/>
        <end position="199"/>
    </location>
</feature>
<feature type="transmembrane region" description="Helical" evidence="5">
    <location>
        <begin position="99"/>
        <end position="117"/>
    </location>
</feature>
<sequence>MISTQRLSALSRFAQVWPYLLGAGLFVQLTGLVFNNDGSRYATQTYLLLFVPALFLLLARRFSPDTWRQWPARILLALSAWVLLSGWLNPGAAEDPGHWFKIVGLMLIYVFAVASLAKRPRLLCGLLVAAVAVAALFAWLTLYYQFGVLDKPLDYQQIRFTGRLSELGWKGFADLDHPIVAGLYYGVFAVLATGLVVGLPLRAWQAALLALGMLGLLAYILLTFSRGAWFATAAGGLVMLLLFPNARSKALLGGGALLLLVALFVFWPEIQHERQVGLSNRELIWDAWGQRFSEFWLMGAGAGADFNFSFPPPATWSVKHAHSLYLQLWYEYGIVGILLFVALLASLLWKGWKCRAEPLARLGMGLMAFAMVAMVSDIYAIFHRPSPYWVVFWFPVGILLGVRRPSSAGETA</sequence>
<feature type="transmembrane region" description="Helical" evidence="5">
    <location>
        <begin position="250"/>
        <end position="267"/>
    </location>
</feature>
<dbReference type="InterPro" id="IPR051533">
    <property type="entry name" value="WaaL-like"/>
</dbReference>
<feature type="transmembrane region" description="Helical" evidence="5">
    <location>
        <begin position="388"/>
        <end position="406"/>
    </location>
</feature>
<evidence type="ECO:0000256" key="1">
    <source>
        <dbReference type="ARBA" id="ARBA00004141"/>
    </source>
</evidence>
<evidence type="ECO:0000313" key="7">
    <source>
        <dbReference type="EMBL" id="TCL31861.1"/>
    </source>
</evidence>
<gene>
    <name evidence="7" type="ORF">EV691_11042</name>
</gene>
<feature type="transmembrane region" description="Helical" evidence="5">
    <location>
        <begin position="124"/>
        <end position="146"/>
    </location>
</feature>
<dbReference type="GO" id="GO:0016874">
    <property type="term" value="F:ligase activity"/>
    <property type="evidence" value="ECO:0007669"/>
    <property type="project" value="UniProtKB-KW"/>
</dbReference>
<evidence type="ECO:0000256" key="5">
    <source>
        <dbReference type="SAM" id="Phobius"/>
    </source>
</evidence>
<comment type="caution">
    <text evidence="7">The sequence shown here is derived from an EMBL/GenBank/DDBJ whole genome shotgun (WGS) entry which is preliminary data.</text>
</comment>
<reference evidence="7 8" key="1">
    <citation type="submission" date="2019-03" db="EMBL/GenBank/DDBJ databases">
        <title>Genomic Encyclopedia of Type Strains, Phase IV (KMG-IV): sequencing the most valuable type-strain genomes for metagenomic binning, comparative biology and taxonomic classification.</title>
        <authorList>
            <person name="Goeker M."/>
        </authorList>
    </citation>
    <scope>NUCLEOTIDE SEQUENCE [LARGE SCALE GENOMIC DNA]</scope>
    <source>
        <strain evidence="7 8">DSM 2286</strain>
    </source>
</reference>
<feature type="transmembrane region" description="Helical" evidence="5">
    <location>
        <begin position="206"/>
        <end position="222"/>
    </location>
</feature>
<dbReference type="EMBL" id="SMMU01000010">
    <property type="protein sequence ID" value="TCL31861.1"/>
    <property type="molecule type" value="Genomic_DNA"/>
</dbReference>
<feature type="transmembrane region" description="Helical" evidence="5">
    <location>
        <begin position="16"/>
        <end position="35"/>
    </location>
</feature>
<evidence type="ECO:0000313" key="8">
    <source>
        <dbReference type="Proteomes" id="UP000295169"/>
    </source>
</evidence>
<feature type="transmembrane region" description="Helical" evidence="5">
    <location>
        <begin position="41"/>
        <end position="58"/>
    </location>
</feature>
<evidence type="ECO:0000259" key="6">
    <source>
        <dbReference type="Pfam" id="PF04932"/>
    </source>
</evidence>
<dbReference type="Proteomes" id="UP000295169">
    <property type="component" value="Unassembled WGS sequence"/>
</dbReference>
<feature type="transmembrane region" description="Helical" evidence="5">
    <location>
        <begin position="329"/>
        <end position="349"/>
    </location>
</feature>
<evidence type="ECO:0000256" key="2">
    <source>
        <dbReference type="ARBA" id="ARBA00022692"/>
    </source>
</evidence>
<evidence type="ECO:0000256" key="3">
    <source>
        <dbReference type="ARBA" id="ARBA00022989"/>
    </source>
</evidence>
<dbReference type="InterPro" id="IPR007016">
    <property type="entry name" value="O-antigen_ligase-rel_domated"/>
</dbReference>
<accession>A0A4R1PL06</accession>
<dbReference type="PANTHER" id="PTHR37422">
    <property type="entry name" value="TEICHURONIC ACID BIOSYNTHESIS PROTEIN TUAE"/>
    <property type="match status" value="1"/>
</dbReference>
<protein>
    <submittedName>
        <fullName evidence="7">O-antigen ligase</fullName>
    </submittedName>
</protein>
<proteinExistence type="predicted"/>
<name>A0A4R1PL06_9GAMM</name>
<organism evidence="7 8">
    <name type="scientific">Azotobacter chroococcum</name>
    <dbReference type="NCBI Taxonomy" id="353"/>
    <lineage>
        <taxon>Bacteria</taxon>
        <taxon>Pseudomonadati</taxon>
        <taxon>Pseudomonadota</taxon>
        <taxon>Gammaproteobacteria</taxon>
        <taxon>Pseudomonadales</taxon>
        <taxon>Pseudomonadaceae</taxon>
        <taxon>Azotobacter</taxon>
    </lineage>
</organism>
<keyword evidence="3 5" id="KW-1133">Transmembrane helix</keyword>
<dbReference type="AlphaFoldDB" id="A0A4R1PL06"/>
<dbReference type="RefSeq" id="WP_131296811.1">
    <property type="nucleotide sequence ID" value="NZ_JBHLST010000045.1"/>
</dbReference>
<feature type="transmembrane region" description="Helical" evidence="5">
    <location>
        <begin position="361"/>
        <end position="382"/>
    </location>
</feature>
<dbReference type="GO" id="GO:0016020">
    <property type="term" value="C:membrane"/>
    <property type="evidence" value="ECO:0007669"/>
    <property type="project" value="UniProtKB-SubCell"/>
</dbReference>
<dbReference type="PANTHER" id="PTHR37422:SF13">
    <property type="entry name" value="LIPOPOLYSACCHARIDE BIOSYNTHESIS PROTEIN PA4999-RELATED"/>
    <property type="match status" value="1"/>
</dbReference>
<feature type="domain" description="O-antigen ligase-related" evidence="6">
    <location>
        <begin position="212"/>
        <end position="341"/>
    </location>
</feature>
<keyword evidence="4 5" id="KW-0472">Membrane</keyword>
<comment type="subcellular location">
    <subcellularLocation>
        <location evidence="1">Membrane</location>
        <topology evidence="1">Multi-pass membrane protein</topology>
    </subcellularLocation>
</comment>
<evidence type="ECO:0000256" key="4">
    <source>
        <dbReference type="ARBA" id="ARBA00023136"/>
    </source>
</evidence>
<feature type="transmembrane region" description="Helical" evidence="5">
    <location>
        <begin position="70"/>
        <end position="87"/>
    </location>
</feature>